<feature type="transmembrane region" description="Helical" evidence="1">
    <location>
        <begin position="110"/>
        <end position="133"/>
    </location>
</feature>
<dbReference type="Proteomes" id="UP000077266">
    <property type="component" value="Unassembled WGS sequence"/>
</dbReference>
<name>A0A165BFG9_EXIGL</name>
<feature type="non-terminal residue" evidence="3">
    <location>
        <position position="1"/>
    </location>
</feature>
<evidence type="ECO:0000313" key="3">
    <source>
        <dbReference type="EMBL" id="KZV80532.1"/>
    </source>
</evidence>
<dbReference type="Pfam" id="PF20153">
    <property type="entry name" value="DUF6535"/>
    <property type="match status" value="1"/>
</dbReference>
<gene>
    <name evidence="3" type="ORF">EXIGLDRAFT_585620</name>
</gene>
<keyword evidence="1" id="KW-0472">Membrane</keyword>
<dbReference type="AlphaFoldDB" id="A0A165BFG9"/>
<organism evidence="3 4">
    <name type="scientific">Exidia glandulosa HHB12029</name>
    <dbReference type="NCBI Taxonomy" id="1314781"/>
    <lineage>
        <taxon>Eukaryota</taxon>
        <taxon>Fungi</taxon>
        <taxon>Dikarya</taxon>
        <taxon>Basidiomycota</taxon>
        <taxon>Agaricomycotina</taxon>
        <taxon>Agaricomycetes</taxon>
        <taxon>Auriculariales</taxon>
        <taxon>Exidiaceae</taxon>
        <taxon>Exidia</taxon>
    </lineage>
</organism>
<accession>A0A165BFG9</accession>
<evidence type="ECO:0000313" key="4">
    <source>
        <dbReference type="Proteomes" id="UP000077266"/>
    </source>
</evidence>
<dbReference type="InterPro" id="IPR045338">
    <property type="entry name" value="DUF6535"/>
</dbReference>
<keyword evidence="1" id="KW-1133">Transmembrane helix</keyword>
<reference evidence="3 4" key="1">
    <citation type="journal article" date="2016" name="Mol. Biol. Evol.">
        <title>Comparative Genomics of Early-Diverging Mushroom-Forming Fungi Provides Insights into the Origins of Lignocellulose Decay Capabilities.</title>
        <authorList>
            <person name="Nagy L.G."/>
            <person name="Riley R."/>
            <person name="Tritt A."/>
            <person name="Adam C."/>
            <person name="Daum C."/>
            <person name="Floudas D."/>
            <person name="Sun H."/>
            <person name="Yadav J.S."/>
            <person name="Pangilinan J."/>
            <person name="Larsson K.H."/>
            <person name="Matsuura K."/>
            <person name="Barry K."/>
            <person name="Labutti K."/>
            <person name="Kuo R."/>
            <person name="Ohm R.A."/>
            <person name="Bhattacharya S.S."/>
            <person name="Shirouzu T."/>
            <person name="Yoshinaga Y."/>
            <person name="Martin F.M."/>
            <person name="Grigoriev I.V."/>
            <person name="Hibbett D.S."/>
        </authorList>
    </citation>
    <scope>NUCLEOTIDE SEQUENCE [LARGE SCALE GENOMIC DNA]</scope>
    <source>
        <strain evidence="3 4">HHB12029</strain>
    </source>
</reference>
<dbReference type="EMBL" id="KV426472">
    <property type="protein sequence ID" value="KZV80532.1"/>
    <property type="molecule type" value="Genomic_DNA"/>
</dbReference>
<feature type="transmembrane region" description="Helical" evidence="1">
    <location>
        <begin position="47"/>
        <end position="70"/>
    </location>
</feature>
<keyword evidence="4" id="KW-1185">Reference proteome</keyword>
<evidence type="ECO:0000256" key="1">
    <source>
        <dbReference type="SAM" id="Phobius"/>
    </source>
</evidence>
<protein>
    <recommendedName>
        <fullName evidence="2">DUF6535 domain-containing protein</fullName>
    </recommendedName>
</protein>
<evidence type="ECO:0000259" key="2">
    <source>
        <dbReference type="Pfam" id="PF20153"/>
    </source>
</evidence>
<keyword evidence="1" id="KW-0812">Transmembrane</keyword>
<feature type="domain" description="DUF6535" evidence="2">
    <location>
        <begin position="22"/>
        <end position="140"/>
    </location>
</feature>
<sequence>PSPPASGFTTIGNELDQTAPLWRVYRDEVRDHDRDVTFDEWNKTLDILLIFAGLFSAVVTSFLIASYPLLTPDDPNDAVVNAIHALAMAINNSITLPTPKPPEPVTTSTLWVNALWFTSLFIALAVAFFAILAKQWLVEY</sequence>
<proteinExistence type="predicted"/>
<feature type="non-terminal residue" evidence="3">
    <location>
        <position position="140"/>
    </location>
</feature>
<dbReference type="InParanoid" id="A0A165BFG9"/>